<evidence type="ECO:0000256" key="1">
    <source>
        <dbReference type="SAM" id="MobiDB-lite"/>
    </source>
</evidence>
<keyword evidence="4" id="KW-1185">Reference proteome</keyword>
<dbReference type="Gramene" id="TraesCS6B03G1178900.1">
    <property type="protein sequence ID" value="TraesCS6B03G1178900.1.CDS"/>
    <property type="gene ID" value="TraesCS6B03G1178900"/>
</dbReference>
<feature type="chain" id="PRO_5043179228" evidence="2">
    <location>
        <begin position="28"/>
        <end position="88"/>
    </location>
</feature>
<evidence type="ECO:0000313" key="4">
    <source>
        <dbReference type="Proteomes" id="UP000019116"/>
    </source>
</evidence>
<dbReference type="Gramene" id="TraesWEE_scaffold_015813_01G000400.1">
    <property type="protein sequence ID" value="TraesWEE_scaffold_015813_01G000400.1"/>
    <property type="gene ID" value="TraesWEE_scaffold_015813_01G000400"/>
</dbReference>
<dbReference type="Gramene" id="TraesCS6B02G419400.1">
    <property type="protein sequence ID" value="TraesCS6B02G419400.1"/>
    <property type="gene ID" value="TraesCS6B02G419400"/>
</dbReference>
<dbReference type="Gramene" id="TraesROB_scaffold_006150_01G000600.1">
    <property type="protein sequence ID" value="TraesROB_scaffold_006150_01G000600.1"/>
    <property type="gene ID" value="TraesROB_scaffold_006150_01G000600"/>
</dbReference>
<name>A0A3B6PRX1_WHEAT</name>
<feature type="signal peptide" evidence="2">
    <location>
        <begin position="1"/>
        <end position="27"/>
    </location>
</feature>
<dbReference type="Gramene" id="TraesCLE_scaffold_026163_01G000100.1">
    <property type="protein sequence ID" value="TraesCLE_scaffold_026163_01G000100.1"/>
    <property type="gene ID" value="TraesCLE_scaffold_026163_01G000100"/>
</dbReference>
<proteinExistence type="predicted"/>
<evidence type="ECO:0000256" key="2">
    <source>
        <dbReference type="SAM" id="SignalP"/>
    </source>
</evidence>
<accession>A0A3B6PRX1</accession>
<dbReference type="AlphaFoldDB" id="A0A3B6PRX1"/>
<keyword evidence="2" id="KW-0732">Signal</keyword>
<sequence>MATARCAGRWSAPALLLLLLLLLCAVALVAVVPLAALPGGDAAAGGRRALVPAARSGRFRPRPRRWNSAGLVDSKHEVPSGPNPDSNR</sequence>
<reference evidence="3" key="2">
    <citation type="submission" date="2018-10" db="UniProtKB">
        <authorList>
            <consortium name="EnsemblPlants"/>
        </authorList>
    </citation>
    <scope>IDENTIFICATION</scope>
</reference>
<protein>
    <submittedName>
        <fullName evidence="3">Uncharacterized protein</fullName>
    </submittedName>
</protein>
<dbReference type="EnsemblPlants" id="TraesCS6B02G419400.1">
    <property type="protein sequence ID" value="TraesCS6B02G419400.1"/>
    <property type="gene ID" value="TraesCS6B02G419400"/>
</dbReference>
<feature type="region of interest" description="Disordered" evidence="1">
    <location>
        <begin position="61"/>
        <end position="88"/>
    </location>
</feature>
<reference evidence="3" key="1">
    <citation type="submission" date="2018-08" db="EMBL/GenBank/DDBJ databases">
        <authorList>
            <person name="Rossello M."/>
        </authorList>
    </citation>
    <scope>NUCLEOTIDE SEQUENCE [LARGE SCALE GENOMIC DNA]</scope>
    <source>
        <strain evidence="3">cv. Chinese Spring</strain>
    </source>
</reference>
<organism evidence="3">
    <name type="scientific">Triticum aestivum</name>
    <name type="common">Wheat</name>
    <dbReference type="NCBI Taxonomy" id="4565"/>
    <lineage>
        <taxon>Eukaryota</taxon>
        <taxon>Viridiplantae</taxon>
        <taxon>Streptophyta</taxon>
        <taxon>Embryophyta</taxon>
        <taxon>Tracheophyta</taxon>
        <taxon>Spermatophyta</taxon>
        <taxon>Magnoliopsida</taxon>
        <taxon>Liliopsida</taxon>
        <taxon>Poales</taxon>
        <taxon>Poaceae</taxon>
        <taxon>BOP clade</taxon>
        <taxon>Pooideae</taxon>
        <taxon>Triticodae</taxon>
        <taxon>Triticeae</taxon>
        <taxon>Triticinae</taxon>
        <taxon>Triticum</taxon>
    </lineage>
</organism>
<dbReference type="Proteomes" id="UP000019116">
    <property type="component" value="Chromosome 6B"/>
</dbReference>
<evidence type="ECO:0000313" key="3">
    <source>
        <dbReference type="EnsemblPlants" id="TraesCS6B02G419400.1"/>
    </source>
</evidence>